<reference evidence="1 2" key="1">
    <citation type="submission" date="2019-06" db="EMBL/GenBank/DDBJ databases">
        <authorList>
            <person name="Srinivasan S."/>
        </authorList>
    </citation>
    <scope>NUCLEOTIDE SEQUENCE [LARGE SCALE GENOMIC DNA]</scope>
    <source>
        <strain evidence="1 2">17J68-5</strain>
    </source>
</reference>
<dbReference type="OrthoDB" id="9811577at2"/>
<sequence>MFDVVDYPNRNLLALTISGTLSKADYDSFVPLIDQKIEQWGKLNLYLDVRSFDYITASALWEDIKQDVKHWNDFHRVAITSDDSNLLKAAAALGTLVSSAEIRHFPLEHKEEAIDWALGAEKAPDVHTEEIHSS</sequence>
<dbReference type="SUPFAM" id="SSF52091">
    <property type="entry name" value="SpoIIaa-like"/>
    <property type="match status" value="1"/>
</dbReference>
<proteinExistence type="predicted"/>
<gene>
    <name evidence="1" type="ORF">FHG12_08810</name>
</gene>
<evidence type="ECO:0000313" key="1">
    <source>
        <dbReference type="EMBL" id="QDA60203.1"/>
    </source>
</evidence>
<organism evidence="1 2">
    <name type="scientific">Hymenobacter jejuensis</name>
    <dbReference type="NCBI Taxonomy" id="2502781"/>
    <lineage>
        <taxon>Bacteria</taxon>
        <taxon>Pseudomonadati</taxon>
        <taxon>Bacteroidota</taxon>
        <taxon>Cytophagia</taxon>
        <taxon>Cytophagales</taxon>
        <taxon>Hymenobacteraceae</taxon>
        <taxon>Hymenobacter</taxon>
    </lineage>
</organism>
<dbReference type="AlphaFoldDB" id="A0A5B8A0J0"/>
<dbReference type="KEGG" id="hyj:FHG12_08810"/>
<evidence type="ECO:0000313" key="2">
    <source>
        <dbReference type="Proteomes" id="UP000305398"/>
    </source>
</evidence>
<keyword evidence="2" id="KW-1185">Reference proteome</keyword>
<dbReference type="RefSeq" id="WP_139515381.1">
    <property type="nucleotide sequence ID" value="NZ_CP040896.1"/>
</dbReference>
<name>A0A5B8A0J0_9BACT</name>
<dbReference type="Proteomes" id="UP000305398">
    <property type="component" value="Chromosome"/>
</dbReference>
<dbReference type="Gene3D" id="3.40.50.10600">
    <property type="entry name" value="SpoIIaa-like domains"/>
    <property type="match status" value="1"/>
</dbReference>
<dbReference type="InterPro" id="IPR038396">
    <property type="entry name" value="SpoIIAA-like_sf"/>
</dbReference>
<dbReference type="InterPro" id="IPR036513">
    <property type="entry name" value="STAS_dom_sf"/>
</dbReference>
<accession>A0A5B8A0J0</accession>
<protein>
    <submittedName>
        <fullName evidence="1">STAS/SEC14 domain-containing protein</fullName>
    </submittedName>
</protein>
<dbReference type="EMBL" id="CP040896">
    <property type="protein sequence ID" value="QDA60203.1"/>
    <property type="molecule type" value="Genomic_DNA"/>
</dbReference>
<dbReference type="Pfam" id="PF11964">
    <property type="entry name" value="SpoIIAA-like"/>
    <property type="match status" value="1"/>
</dbReference>
<dbReference type="InterPro" id="IPR021866">
    <property type="entry name" value="SpoIIAA-like"/>
</dbReference>